<evidence type="ECO:0000259" key="2">
    <source>
        <dbReference type="PROSITE" id="PS51253"/>
    </source>
</evidence>
<dbReference type="GO" id="GO:0003677">
    <property type="term" value="F:DNA binding"/>
    <property type="evidence" value="ECO:0007669"/>
    <property type="project" value="UniProtKB-KW"/>
</dbReference>
<evidence type="ECO:0000313" key="4">
    <source>
        <dbReference type="Proteomes" id="UP000821866"/>
    </source>
</evidence>
<dbReference type="PROSITE" id="PS51253">
    <property type="entry name" value="HTH_CENPB"/>
    <property type="match status" value="1"/>
</dbReference>
<evidence type="ECO:0000313" key="3">
    <source>
        <dbReference type="EMBL" id="KAH7931698.1"/>
    </source>
</evidence>
<feature type="domain" description="HTH CENPB-type" evidence="2">
    <location>
        <begin position="1"/>
        <end position="53"/>
    </location>
</feature>
<name>A0A9J6CTP7_RHIMP</name>
<dbReference type="InterPro" id="IPR004875">
    <property type="entry name" value="DDE_SF_endonuclease_dom"/>
</dbReference>
<proteinExistence type="predicted"/>
<reference evidence="3" key="2">
    <citation type="submission" date="2021-09" db="EMBL/GenBank/DDBJ databases">
        <authorList>
            <person name="Jia N."/>
            <person name="Wang J."/>
            <person name="Shi W."/>
            <person name="Du L."/>
            <person name="Sun Y."/>
            <person name="Zhan W."/>
            <person name="Jiang J."/>
            <person name="Wang Q."/>
            <person name="Zhang B."/>
            <person name="Ji P."/>
            <person name="Sakyi L.B."/>
            <person name="Cui X."/>
            <person name="Yuan T."/>
            <person name="Jiang B."/>
            <person name="Yang W."/>
            <person name="Lam T.T.-Y."/>
            <person name="Chang Q."/>
            <person name="Ding S."/>
            <person name="Wang X."/>
            <person name="Zhu J."/>
            <person name="Ruan X."/>
            <person name="Zhao L."/>
            <person name="Wei J."/>
            <person name="Que T."/>
            <person name="Du C."/>
            <person name="Cheng J."/>
            <person name="Dai P."/>
            <person name="Han X."/>
            <person name="Huang E."/>
            <person name="Gao Y."/>
            <person name="Liu J."/>
            <person name="Shao H."/>
            <person name="Ye R."/>
            <person name="Li L."/>
            <person name="Wei W."/>
            <person name="Wang X."/>
            <person name="Wang C."/>
            <person name="Huo Q."/>
            <person name="Li W."/>
            <person name="Guo W."/>
            <person name="Chen H."/>
            <person name="Chen S."/>
            <person name="Zhou L."/>
            <person name="Zhou L."/>
            <person name="Ni X."/>
            <person name="Tian J."/>
            <person name="Zhou Y."/>
            <person name="Sheng Y."/>
            <person name="Liu T."/>
            <person name="Pan Y."/>
            <person name="Xia L."/>
            <person name="Li J."/>
            <person name="Zhao F."/>
            <person name="Cao W."/>
        </authorList>
    </citation>
    <scope>NUCLEOTIDE SEQUENCE</scope>
    <source>
        <strain evidence="3">Rmic-2018</strain>
        <tissue evidence="3">Larvae</tissue>
    </source>
</reference>
<gene>
    <name evidence="3" type="ORF">HPB51_029726</name>
</gene>
<dbReference type="EMBL" id="JABSTU010006872">
    <property type="protein sequence ID" value="KAH7931698.1"/>
    <property type="molecule type" value="Genomic_DNA"/>
</dbReference>
<dbReference type="GO" id="GO:0005634">
    <property type="term" value="C:nucleus"/>
    <property type="evidence" value="ECO:0007669"/>
    <property type="project" value="TreeGrafter"/>
</dbReference>
<organism evidence="3 4">
    <name type="scientific">Rhipicephalus microplus</name>
    <name type="common">Cattle tick</name>
    <name type="synonym">Boophilus microplus</name>
    <dbReference type="NCBI Taxonomy" id="6941"/>
    <lineage>
        <taxon>Eukaryota</taxon>
        <taxon>Metazoa</taxon>
        <taxon>Ecdysozoa</taxon>
        <taxon>Arthropoda</taxon>
        <taxon>Chelicerata</taxon>
        <taxon>Arachnida</taxon>
        <taxon>Acari</taxon>
        <taxon>Parasitiformes</taxon>
        <taxon>Ixodida</taxon>
        <taxon>Ixodoidea</taxon>
        <taxon>Ixodidae</taxon>
        <taxon>Rhipicephalinae</taxon>
        <taxon>Rhipicephalus</taxon>
        <taxon>Boophilus</taxon>
    </lineage>
</organism>
<comment type="caution">
    <text evidence="3">The sequence shown here is derived from an EMBL/GenBank/DDBJ whole genome shotgun (WGS) entry which is preliminary data.</text>
</comment>
<dbReference type="Pfam" id="PF03184">
    <property type="entry name" value="DDE_1"/>
    <property type="match status" value="1"/>
</dbReference>
<keyword evidence="1" id="KW-0238">DNA-binding</keyword>
<keyword evidence="4" id="KW-1185">Reference proteome</keyword>
<evidence type="ECO:0000256" key="1">
    <source>
        <dbReference type="ARBA" id="ARBA00023125"/>
    </source>
</evidence>
<protein>
    <recommendedName>
        <fullName evidence="2">HTH CENPB-type domain-containing protein</fullName>
    </recommendedName>
</protein>
<accession>A0A9J6CTP7</accession>
<dbReference type="InterPro" id="IPR050863">
    <property type="entry name" value="CenT-Element_Derived"/>
</dbReference>
<dbReference type="VEuPathDB" id="VectorBase:LOC119186474"/>
<dbReference type="InterPro" id="IPR006600">
    <property type="entry name" value="HTH_CenpB_DNA-bd_dom"/>
</dbReference>
<dbReference type="Pfam" id="PF03221">
    <property type="entry name" value="HTH_Tnp_Tc5"/>
    <property type="match status" value="1"/>
</dbReference>
<dbReference type="Proteomes" id="UP000821866">
    <property type="component" value="Unassembled WGS sequence"/>
</dbReference>
<sequence length="171" mass="18991">MVLGHAGRESAGERRLAAKKKRETACIMGYDNFVASSGWLQRFKERHDIVGRAVCGESQSVDEAEATKWAKENIVRLLEKYSAEEIFNVDETTLFFKMLPHKTLALKGEPCHCGKLRITAQCGSLQITALLCASMTGSEKLPIFVIGKSASPRCFKGKRQLPVKYVANRKA</sequence>
<dbReference type="Gene3D" id="1.10.10.60">
    <property type="entry name" value="Homeodomain-like"/>
    <property type="match status" value="1"/>
</dbReference>
<dbReference type="AlphaFoldDB" id="A0A9J6CTP7"/>
<dbReference type="PANTHER" id="PTHR19303:SF73">
    <property type="entry name" value="PROTEIN PDC2"/>
    <property type="match status" value="1"/>
</dbReference>
<reference evidence="3" key="1">
    <citation type="journal article" date="2020" name="Cell">
        <title>Large-Scale Comparative Analyses of Tick Genomes Elucidate Their Genetic Diversity and Vector Capacities.</title>
        <authorList>
            <consortium name="Tick Genome and Microbiome Consortium (TIGMIC)"/>
            <person name="Jia N."/>
            <person name="Wang J."/>
            <person name="Shi W."/>
            <person name="Du L."/>
            <person name="Sun Y."/>
            <person name="Zhan W."/>
            <person name="Jiang J.F."/>
            <person name="Wang Q."/>
            <person name="Zhang B."/>
            <person name="Ji P."/>
            <person name="Bell-Sakyi L."/>
            <person name="Cui X.M."/>
            <person name="Yuan T.T."/>
            <person name="Jiang B.G."/>
            <person name="Yang W.F."/>
            <person name="Lam T.T."/>
            <person name="Chang Q.C."/>
            <person name="Ding S.J."/>
            <person name="Wang X.J."/>
            <person name="Zhu J.G."/>
            <person name="Ruan X.D."/>
            <person name="Zhao L."/>
            <person name="Wei J.T."/>
            <person name="Ye R.Z."/>
            <person name="Que T.C."/>
            <person name="Du C.H."/>
            <person name="Zhou Y.H."/>
            <person name="Cheng J.X."/>
            <person name="Dai P.F."/>
            <person name="Guo W.B."/>
            <person name="Han X.H."/>
            <person name="Huang E.J."/>
            <person name="Li L.F."/>
            <person name="Wei W."/>
            <person name="Gao Y.C."/>
            <person name="Liu J.Z."/>
            <person name="Shao H.Z."/>
            <person name="Wang X."/>
            <person name="Wang C.C."/>
            <person name="Yang T.C."/>
            <person name="Huo Q.B."/>
            <person name="Li W."/>
            <person name="Chen H.Y."/>
            <person name="Chen S.E."/>
            <person name="Zhou L.G."/>
            <person name="Ni X.B."/>
            <person name="Tian J.H."/>
            <person name="Sheng Y."/>
            <person name="Liu T."/>
            <person name="Pan Y.S."/>
            <person name="Xia L.Y."/>
            <person name="Li J."/>
            <person name="Zhao F."/>
            <person name="Cao W.C."/>
        </authorList>
    </citation>
    <scope>NUCLEOTIDE SEQUENCE</scope>
    <source>
        <strain evidence="3">Rmic-2018</strain>
    </source>
</reference>
<dbReference type="PANTHER" id="PTHR19303">
    <property type="entry name" value="TRANSPOSON"/>
    <property type="match status" value="1"/>
</dbReference>